<evidence type="ECO:0000256" key="3">
    <source>
        <dbReference type="ARBA" id="ARBA00022741"/>
    </source>
</evidence>
<dbReference type="InterPro" id="IPR008271">
    <property type="entry name" value="Ser/Thr_kinase_AS"/>
</dbReference>
<keyword evidence="2" id="KW-0808">Transferase</keyword>
<dbReference type="SUPFAM" id="SSF56112">
    <property type="entry name" value="Protein kinase-like (PK-like)"/>
    <property type="match status" value="1"/>
</dbReference>
<keyword evidence="4" id="KW-0418">Kinase</keyword>
<dbReference type="Pfam" id="PF00069">
    <property type="entry name" value="Pkinase"/>
    <property type="match status" value="2"/>
</dbReference>
<accession>A0A0N1IM89</accession>
<evidence type="ECO:0000256" key="1">
    <source>
        <dbReference type="ARBA" id="ARBA00022527"/>
    </source>
</evidence>
<keyword evidence="1" id="KW-0723">Serine/threonine-protein kinase</keyword>
<evidence type="ECO:0000256" key="2">
    <source>
        <dbReference type="ARBA" id="ARBA00022679"/>
    </source>
</evidence>
<evidence type="ECO:0000256" key="4">
    <source>
        <dbReference type="ARBA" id="ARBA00022777"/>
    </source>
</evidence>
<evidence type="ECO:0000313" key="8">
    <source>
        <dbReference type="Proteomes" id="UP000038009"/>
    </source>
</evidence>
<dbReference type="PROSITE" id="PS50011">
    <property type="entry name" value="PROTEIN_KINASE_DOM"/>
    <property type="match status" value="1"/>
</dbReference>
<keyword evidence="8" id="KW-1185">Reference proteome</keyword>
<proteinExistence type="predicted"/>
<dbReference type="PROSITE" id="PS00108">
    <property type="entry name" value="PROTEIN_KINASE_ST"/>
    <property type="match status" value="1"/>
</dbReference>
<comment type="caution">
    <text evidence="7">The sequence shown here is derived from an EMBL/GenBank/DDBJ whole genome shotgun (WGS) entry which is preliminary data.</text>
</comment>
<feature type="domain" description="Protein kinase" evidence="6">
    <location>
        <begin position="18"/>
        <end position="406"/>
    </location>
</feature>
<sequence>MGVLLDYPYIRYGWSTLFDGKTVISKTTNGEVYKTTLRKDIGQDLPKGMAGVLDMQTIAALGGTTVAVKTIRKSSIFSLRKWEHTQREVDSLRKCRHRHVVQLHFVAQSPSEVYIVLQYVAGGDLFDWLVSQQFPMEYDVVVIARQLLQTLHFMHEVCNVVHRDIKPENILLQPVEAPRLHPQDADRLPEKDGTLKSSFSSSDELYIRLADFGYAKMLPHSASIALSTSPAQSRRLHLPSLCSTSHGAVGVAATRATEDFHPSESQLSNEQPFLISSTPCGTLGFAAPEILSAYNAQKTASRLHRSSWDSADATDTSSQPRTSVDLVKRMDIFAAGVTICILLTGCEPYPCLSSKEHMNAVQSGLDFSGPQWNYVSQSAKKLLRRMLAPRAADRPSALECLNSSWLKHEDVYADAISEVDDLDNIVHGKGLHYSNSVWELRSTSFLDAVHSLRKNEGWLFVQDAQGLVTTVPRHLVNESENGNAFPEALTYTSAQSYSTAIC</sequence>
<protein>
    <recommendedName>
        <fullName evidence="6">Protein kinase domain-containing protein</fullName>
    </recommendedName>
</protein>
<dbReference type="OMA" id="VQLHFVA"/>
<evidence type="ECO:0000259" key="6">
    <source>
        <dbReference type="PROSITE" id="PS50011"/>
    </source>
</evidence>
<gene>
    <name evidence="7" type="ORF">ABL78_1120</name>
</gene>
<evidence type="ECO:0000313" key="7">
    <source>
        <dbReference type="EMBL" id="KPI89740.1"/>
    </source>
</evidence>
<dbReference type="VEuPathDB" id="TriTrypDB:Lsey_0017_0190"/>
<dbReference type="InterPro" id="IPR011009">
    <property type="entry name" value="Kinase-like_dom_sf"/>
</dbReference>
<evidence type="ECO:0000256" key="5">
    <source>
        <dbReference type="ARBA" id="ARBA00022840"/>
    </source>
</evidence>
<keyword evidence="3" id="KW-0547">Nucleotide-binding</keyword>
<name>A0A0N1IM89_LEPSE</name>
<dbReference type="InterPro" id="IPR050205">
    <property type="entry name" value="CDPK_Ser/Thr_kinases"/>
</dbReference>
<dbReference type="GO" id="GO:0004674">
    <property type="term" value="F:protein serine/threonine kinase activity"/>
    <property type="evidence" value="ECO:0007669"/>
    <property type="project" value="UniProtKB-KW"/>
</dbReference>
<organism evidence="7 8">
    <name type="scientific">Leptomonas seymouri</name>
    <dbReference type="NCBI Taxonomy" id="5684"/>
    <lineage>
        <taxon>Eukaryota</taxon>
        <taxon>Discoba</taxon>
        <taxon>Euglenozoa</taxon>
        <taxon>Kinetoplastea</taxon>
        <taxon>Metakinetoplastina</taxon>
        <taxon>Trypanosomatida</taxon>
        <taxon>Trypanosomatidae</taxon>
        <taxon>Leishmaniinae</taxon>
        <taxon>Leptomonas</taxon>
    </lineage>
</organism>
<dbReference type="Gene3D" id="3.30.200.20">
    <property type="entry name" value="Phosphorylase Kinase, domain 1"/>
    <property type="match status" value="1"/>
</dbReference>
<dbReference type="AlphaFoldDB" id="A0A0N1IM89"/>
<reference evidence="7 8" key="1">
    <citation type="journal article" date="2015" name="PLoS Pathog.">
        <title>Leptomonas seymouri: Adaptations to the Dixenous Life Cycle Analyzed by Genome Sequencing, Transcriptome Profiling and Co-infection with Leishmania donovani.</title>
        <authorList>
            <person name="Kraeva N."/>
            <person name="Butenko A."/>
            <person name="Hlavacova J."/>
            <person name="Kostygov A."/>
            <person name="Myskova J."/>
            <person name="Grybchuk D."/>
            <person name="Lestinova T."/>
            <person name="Votypka J."/>
            <person name="Volf P."/>
            <person name="Opperdoes F."/>
            <person name="Flegontov P."/>
            <person name="Lukes J."/>
            <person name="Yurchenko V."/>
        </authorList>
    </citation>
    <scope>NUCLEOTIDE SEQUENCE [LARGE SCALE GENOMIC DNA]</scope>
    <source>
        <strain evidence="7 8">ATCC 30220</strain>
    </source>
</reference>
<dbReference type="PANTHER" id="PTHR24349">
    <property type="entry name" value="SERINE/THREONINE-PROTEIN KINASE"/>
    <property type="match status" value="1"/>
</dbReference>
<dbReference type="Gene3D" id="1.10.510.10">
    <property type="entry name" value="Transferase(Phosphotransferase) domain 1"/>
    <property type="match status" value="1"/>
</dbReference>
<dbReference type="EMBL" id="LJSK01000017">
    <property type="protein sequence ID" value="KPI89740.1"/>
    <property type="molecule type" value="Genomic_DNA"/>
</dbReference>
<dbReference type="GO" id="GO:0005524">
    <property type="term" value="F:ATP binding"/>
    <property type="evidence" value="ECO:0007669"/>
    <property type="project" value="UniProtKB-KW"/>
</dbReference>
<dbReference type="SMART" id="SM00220">
    <property type="entry name" value="S_TKc"/>
    <property type="match status" value="1"/>
</dbReference>
<dbReference type="OrthoDB" id="541276at2759"/>
<dbReference type="Proteomes" id="UP000038009">
    <property type="component" value="Unassembled WGS sequence"/>
</dbReference>
<dbReference type="InterPro" id="IPR000719">
    <property type="entry name" value="Prot_kinase_dom"/>
</dbReference>
<keyword evidence="5" id="KW-0067">ATP-binding</keyword>